<dbReference type="InterPro" id="IPR000014">
    <property type="entry name" value="PAS"/>
</dbReference>
<dbReference type="GO" id="GO:0005886">
    <property type="term" value="C:plasma membrane"/>
    <property type="evidence" value="ECO:0007669"/>
    <property type="project" value="UniProtKB-SubCell"/>
</dbReference>
<feature type="domain" description="PAS" evidence="8">
    <location>
        <begin position="216"/>
        <end position="261"/>
    </location>
</feature>
<dbReference type="Pfam" id="PF13185">
    <property type="entry name" value="GAF_2"/>
    <property type="match status" value="1"/>
</dbReference>
<dbReference type="PROSITE" id="PS50887">
    <property type="entry name" value="GGDEF"/>
    <property type="match status" value="1"/>
</dbReference>
<dbReference type="PANTHER" id="PTHR44757">
    <property type="entry name" value="DIGUANYLATE CYCLASE DGCP"/>
    <property type="match status" value="1"/>
</dbReference>
<dbReference type="Gene3D" id="3.20.20.450">
    <property type="entry name" value="EAL domain"/>
    <property type="match status" value="1"/>
</dbReference>
<dbReference type="EMBL" id="CP000960">
    <property type="protein sequence ID" value="ACA95900.1"/>
    <property type="molecule type" value="Genomic_DNA"/>
</dbReference>
<dbReference type="SMART" id="SM00052">
    <property type="entry name" value="EAL"/>
    <property type="match status" value="1"/>
</dbReference>
<evidence type="ECO:0000256" key="1">
    <source>
        <dbReference type="ARBA" id="ARBA00004236"/>
    </source>
</evidence>
<dbReference type="CDD" id="cd00130">
    <property type="entry name" value="PAS"/>
    <property type="match status" value="1"/>
</dbReference>
<dbReference type="SMART" id="SM00091">
    <property type="entry name" value="PAS"/>
    <property type="match status" value="1"/>
</dbReference>
<evidence type="ECO:0000313" key="13">
    <source>
        <dbReference type="Proteomes" id="UP000002169"/>
    </source>
</evidence>
<dbReference type="PANTHER" id="PTHR44757:SF2">
    <property type="entry name" value="BIOFILM ARCHITECTURE MAINTENANCE PROTEIN MBAA"/>
    <property type="match status" value="1"/>
</dbReference>
<dbReference type="Gene3D" id="3.30.70.270">
    <property type="match status" value="1"/>
</dbReference>
<dbReference type="InterPro" id="IPR003018">
    <property type="entry name" value="GAF"/>
</dbReference>
<dbReference type="PROSITE" id="PS50112">
    <property type="entry name" value="PAS"/>
    <property type="match status" value="1"/>
</dbReference>
<organism evidence="12 13">
    <name type="scientific">Burkholderia orbicola (strain MC0-3)</name>
    <dbReference type="NCBI Taxonomy" id="406425"/>
    <lineage>
        <taxon>Bacteria</taxon>
        <taxon>Pseudomonadati</taxon>
        <taxon>Pseudomonadota</taxon>
        <taxon>Betaproteobacteria</taxon>
        <taxon>Burkholderiales</taxon>
        <taxon>Burkholderiaceae</taxon>
        <taxon>Burkholderia</taxon>
        <taxon>Burkholderia cepacia complex</taxon>
        <taxon>Burkholderia orbicola</taxon>
    </lineage>
</organism>
<dbReference type="Gene3D" id="3.30.450.40">
    <property type="match status" value="1"/>
</dbReference>
<evidence type="ECO:0000259" key="8">
    <source>
        <dbReference type="PROSITE" id="PS50112"/>
    </source>
</evidence>
<dbReference type="NCBIfam" id="TIGR00229">
    <property type="entry name" value="sensory_box"/>
    <property type="match status" value="1"/>
</dbReference>
<dbReference type="Pfam" id="PF00563">
    <property type="entry name" value="EAL"/>
    <property type="match status" value="1"/>
</dbReference>
<dbReference type="SUPFAM" id="SSF141868">
    <property type="entry name" value="EAL domain-like"/>
    <property type="match status" value="1"/>
</dbReference>
<keyword evidence="6" id="KW-0807">Transducer</keyword>
<sequence length="935" mass="103687">MFNRIRLPRRLVLISIFVLQLLTLGASCWILSRTWENVEFMSNVTITEVDAIMQTTEHLSDARITLSRAATRWVLSGTVPSSFVQHARNEIDAAGRSFLIFLNALRKHGSNDSVEGRVRSRSLIDAYYRYSRALTQLVEYLQSGDLHGFLEQPTQDVQAAFLNEERQFLQYGRVVGAVSVYAMHERFRLLGIASTVMAILLAATAIAFVVARRREKLNLLSLALNHTDSAAVVTTPDGRVVYANEGFTQMLGYKMSEILGKRPTDFVVGPYSDFGTVSDIRAKVGAHLSFKTKILVYSKSGHPLWILATVNPVFDARGVCKNVVGIWTDITSTKIHEELQRKVLGAMAREEPLANVTTLVCHEAERIAPAVTASIRRIDDDGKLWTLAAPSLPMEYARAIDGLRIAPDFVERIAAGPFGRHIAFPTTSPDEAYASHSALAISFGFTSCWWHPIRSTDGRTLGTLSFYYRESHQPSALHQELVDASLNLCALALEREGSKERIRRLAFYDGLTGLPNRQLLMSQAESVLAAAVASQHSFAVMFVDLNSFKQVNDTLGHAAGDGLLSEVAQRLKIDLRDTDIVGRLSGDEFVIVLSPADIELTLDFAERTMNRLRQPVQISDTNLRPAASMGIAIFPQHGESIGALMQHADMAMYEAKFAGHHEYRVFEPELMRAREARRKLGLALRDSLVAGELQLHYQPQVRLDDDSLYGVEALARWFHRDFGNVAPDHFIPLVEECGLVAEFNRWVLTEACRQLAQWCEAGLDVPRISVNISPTAFRDPAFASLVSSLLGTYKLAPSQLTLEVTEAVLLDATDSVMTTIQDVHSLGVNMAIDDFGTGYSSLSYLRRLPVNEVKLDKSFISNVENSENARSLVNSVADICAKLHLTIVAEGVETDVQRQILQARGYQVAQGYLFSPPIEAAELPVWINVTLSGRI</sequence>
<keyword evidence="4 7" id="KW-1133">Transmembrane helix</keyword>
<dbReference type="GO" id="GO:0007165">
    <property type="term" value="P:signal transduction"/>
    <property type="evidence" value="ECO:0007669"/>
    <property type="project" value="UniProtKB-KW"/>
</dbReference>
<dbReference type="Pfam" id="PF02203">
    <property type="entry name" value="TarH"/>
    <property type="match status" value="1"/>
</dbReference>
<dbReference type="InterPro" id="IPR052155">
    <property type="entry name" value="Biofilm_reg_signaling"/>
</dbReference>
<keyword evidence="5 7" id="KW-0472">Membrane</keyword>
<evidence type="ECO:0000256" key="3">
    <source>
        <dbReference type="ARBA" id="ARBA00022692"/>
    </source>
</evidence>
<evidence type="ECO:0000256" key="7">
    <source>
        <dbReference type="SAM" id="Phobius"/>
    </source>
</evidence>
<gene>
    <name evidence="12" type="ordered locus">Bcenmc03_6793</name>
</gene>
<dbReference type="NCBIfam" id="TIGR00254">
    <property type="entry name" value="GGDEF"/>
    <property type="match status" value="1"/>
</dbReference>
<dbReference type="KEGG" id="bcm:Bcenmc03_6793"/>
<dbReference type="PROSITE" id="PS50883">
    <property type="entry name" value="EAL"/>
    <property type="match status" value="1"/>
</dbReference>
<feature type="domain" description="GGDEF" evidence="11">
    <location>
        <begin position="536"/>
        <end position="668"/>
    </location>
</feature>
<evidence type="ECO:0000259" key="9">
    <source>
        <dbReference type="PROSITE" id="PS50113"/>
    </source>
</evidence>
<accession>B1KCF3</accession>
<keyword evidence="3 7" id="KW-0812">Transmembrane</keyword>
<keyword evidence="2" id="KW-1003">Cell membrane</keyword>
<dbReference type="InterPro" id="IPR000700">
    <property type="entry name" value="PAS-assoc_C"/>
</dbReference>
<dbReference type="Pfam" id="PF13426">
    <property type="entry name" value="PAS_9"/>
    <property type="match status" value="1"/>
</dbReference>
<comment type="subcellular location">
    <subcellularLocation>
        <location evidence="1">Cell membrane</location>
    </subcellularLocation>
</comment>
<protein>
    <submittedName>
        <fullName evidence="12">Diguanylate cyclase/phosphodiesterase with PAS/PAC and GAF sensor(S)</fullName>
    </submittedName>
</protein>
<feature type="domain" description="EAL" evidence="10">
    <location>
        <begin position="677"/>
        <end position="931"/>
    </location>
</feature>
<dbReference type="Gene3D" id="1.20.120.30">
    <property type="entry name" value="Aspartate receptor, ligand-binding domain"/>
    <property type="match status" value="1"/>
</dbReference>
<dbReference type="InterPro" id="IPR001633">
    <property type="entry name" value="EAL_dom"/>
</dbReference>
<dbReference type="CDD" id="cd01948">
    <property type="entry name" value="EAL"/>
    <property type="match status" value="1"/>
</dbReference>
<dbReference type="SUPFAM" id="SSF55781">
    <property type="entry name" value="GAF domain-like"/>
    <property type="match status" value="1"/>
</dbReference>
<dbReference type="SUPFAM" id="SSF55073">
    <property type="entry name" value="Nucleotide cyclase"/>
    <property type="match status" value="1"/>
</dbReference>
<dbReference type="InterPro" id="IPR029787">
    <property type="entry name" value="Nucleotide_cyclase"/>
</dbReference>
<dbReference type="InterPro" id="IPR029016">
    <property type="entry name" value="GAF-like_dom_sf"/>
</dbReference>
<dbReference type="SMART" id="SM00267">
    <property type="entry name" value="GGDEF"/>
    <property type="match status" value="1"/>
</dbReference>
<dbReference type="InterPro" id="IPR003122">
    <property type="entry name" value="Tar_rcpt_lig-bd"/>
</dbReference>
<dbReference type="PROSITE" id="PS51257">
    <property type="entry name" value="PROKAR_LIPOPROTEIN"/>
    <property type="match status" value="1"/>
</dbReference>
<dbReference type="SUPFAM" id="SSF47170">
    <property type="entry name" value="Aspartate receptor, ligand-binding domain"/>
    <property type="match status" value="1"/>
</dbReference>
<dbReference type="HOGENOM" id="CLU_000445_70_20_4"/>
<dbReference type="InterPro" id="IPR035919">
    <property type="entry name" value="EAL_sf"/>
</dbReference>
<evidence type="ECO:0000259" key="11">
    <source>
        <dbReference type="PROSITE" id="PS50887"/>
    </source>
</evidence>
<evidence type="ECO:0000259" key="10">
    <source>
        <dbReference type="PROSITE" id="PS50883"/>
    </source>
</evidence>
<dbReference type="InterPro" id="IPR043128">
    <property type="entry name" value="Rev_trsase/Diguanyl_cyclase"/>
</dbReference>
<feature type="transmembrane region" description="Helical" evidence="7">
    <location>
        <begin position="189"/>
        <end position="211"/>
    </location>
</feature>
<name>B1KCF3_BURO0</name>
<dbReference type="InterPro" id="IPR035440">
    <property type="entry name" value="4HB_MCP_dom_sf"/>
</dbReference>
<dbReference type="InterPro" id="IPR035965">
    <property type="entry name" value="PAS-like_dom_sf"/>
</dbReference>
<dbReference type="Proteomes" id="UP000002169">
    <property type="component" value="Chromosome 3"/>
</dbReference>
<dbReference type="CDD" id="cd01949">
    <property type="entry name" value="GGDEF"/>
    <property type="match status" value="1"/>
</dbReference>
<dbReference type="AlphaFoldDB" id="B1KCF3"/>
<evidence type="ECO:0000313" key="12">
    <source>
        <dbReference type="EMBL" id="ACA95900.1"/>
    </source>
</evidence>
<dbReference type="Pfam" id="PF00990">
    <property type="entry name" value="GGDEF"/>
    <property type="match status" value="1"/>
</dbReference>
<evidence type="ECO:0000256" key="6">
    <source>
        <dbReference type="ARBA" id="ARBA00023224"/>
    </source>
</evidence>
<proteinExistence type="predicted"/>
<dbReference type="SUPFAM" id="SSF55785">
    <property type="entry name" value="PYP-like sensor domain (PAS domain)"/>
    <property type="match status" value="1"/>
</dbReference>
<evidence type="ECO:0000256" key="5">
    <source>
        <dbReference type="ARBA" id="ARBA00023136"/>
    </source>
</evidence>
<reference evidence="13" key="1">
    <citation type="submission" date="2008-02" db="EMBL/GenBank/DDBJ databases">
        <title>Complete sequence of chromosome 3 of Burkholderia cenocepacia MC0-3.</title>
        <authorList>
            <person name="Copeland A."/>
            <person name="Lucas S."/>
            <person name="Lapidus A."/>
            <person name="Barry K."/>
            <person name="Bruce D."/>
            <person name="Goodwin L."/>
            <person name="Glavina del Rio T."/>
            <person name="Dalin E."/>
            <person name="Tice H."/>
            <person name="Pitluck S."/>
            <person name="Chain P."/>
            <person name="Malfatti S."/>
            <person name="Shin M."/>
            <person name="Vergez L."/>
            <person name="Schmutz J."/>
            <person name="Larimer F."/>
            <person name="Land M."/>
            <person name="Hauser L."/>
            <person name="Kyrpides N."/>
            <person name="Mikhailova N."/>
            <person name="Tiedje J."/>
            <person name="Richardson P."/>
        </authorList>
    </citation>
    <scope>NUCLEOTIDE SEQUENCE [LARGE SCALE GENOMIC DNA]</scope>
    <source>
        <strain evidence="13">MC0-3</strain>
    </source>
</reference>
<dbReference type="InterPro" id="IPR000160">
    <property type="entry name" value="GGDEF_dom"/>
</dbReference>
<dbReference type="Gene3D" id="3.30.450.20">
    <property type="entry name" value="PAS domain"/>
    <property type="match status" value="1"/>
</dbReference>
<dbReference type="GO" id="GO:0006935">
    <property type="term" value="P:chemotaxis"/>
    <property type="evidence" value="ECO:0007669"/>
    <property type="project" value="InterPro"/>
</dbReference>
<dbReference type="CDD" id="cd19407">
    <property type="entry name" value="Tar_Tsr_sensor"/>
    <property type="match status" value="1"/>
</dbReference>
<evidence type="ECO:0000256" key="2">
    <source>
        <dbReference type="ARBA" id="ARBA00022475"/>
    </source>
</evidence>
<dbReference type="RefSeq" id="WP_012337262.1">
    <property type="nucleotide sequence ID" value="NC_010512.1"/>
</dbReference>
<feature type="domain" description="PAC" evidence="9">
    <location>
        <begin position="290"/>
        <end position="342"/>
    </location>
</feature>
<dbReference type="PROSITE" id="PS50113">
    <property type="entry name" value="PAC"/>
    <property type="match status" value="1"/>
</dbReference>
<evidence type="ECO:0000256" key="4">
    <source>
        <dbReference type="ARBA" id="ARBA00022989"/>
    </source>
</evidence>